<evidence type="ECO:0000313" key="5">
    <source>
        <dbReference type="Proteomes" id="UP000188320"/>
    </source>
</evidence>
<dbReference type="InterPro" id="IPR041726">
    <property type="entry name" value="ACAD10_11_N"/>
</dbReference>
<gene>
    <name evidence="4" type="ORF">AX774_g1941</name>
    <name evidence="3" type="ORF">AX774_g3830</name>
    <name evidence="2" type="ORF">AX774_g7194</name>
</gene>
<reference evidence="5" key="2">
    <citation type="submission" date="2017-01" db="EMBL/GenBank/DDBJ databases">
        <authorList>
            <person name="Wang Y."/>
            <person name="White M."/>
            <person name="Kvist S."/>
            <person name="Moncalvo J.-M."/>
        </authorList>
    </citation>
    <scope>NUCLEOTIDE SEQUENCE [LARGE SCALE GENOMIC DNA]</scope>
    <source>
        <strain evidence="5">COL-18-3</strain>
    </source>
</reference>
<accession>A0A1R1PES6</accession>
<name>A0A1R1PES6_ZANCU</name>
<protein>
    <submittedName>
        <fullName evidence="2">Acyl-CoA dehydrogenase family member 11</fullName>
    </submittedName>
</protein>
<evidence type="ECO:0000313" key="4">
    <source>
        <dbReference type="EMBL" id="OMH84536.1"/>
    </source>
</evidence>
<dbReference type="OrthoDB" id="191037at2759"/>
<dbReference type="Pfam" id="PF01636">
    <property type="entry name" value="APH"/>
    <property type="match status" value="1"/>
</dbReference>
<comment type="caution">
    <text evidence="2">The sequence shown here is derived from an EMBL/GenBank/DDBJ whole genome shotgun (WGS) entry which is preliminary data.</text>
</comment>
<dbReference type="Gene3D" id="3.90.1200.10">
    <property type="match status" value="1"/>
</dbReference>
<evidence type="ECO:0000313" key="2">
    <source>
        <dbReference type="EMBL" id="OMH79382.1"/>
    </source>
</evidence>
<feature type="domain" description="Aminoglycoside phosphotransferase" evidence="1">
    <location>
        <begin position="13"/>
        <end position="145"/>
    </location>
</feature>
<organism evidence="2 5">
    <name type="scientific">Zancudomyces culisetae</name>
    <name type="common">Gut fungus</name>
    <name type="synonym">Smittium culisetae</name>
    <dbReference type="NCBI Taxonomy" id="1213189"/>
    <lineage>
        <taxon>Eukaryota</taxon>
        <taxon>Fungi</taxon>
        <taxon>Fungi incertae sedis</taxon>
        <taxon>Zoopagomycota</taxon>
        <taxon>Kickxellomycotina</taxon>
        <taxon>Harpellomycetes</taxon>
        <taxon>Harpellales</taxon>
        <taxon>Legeriomycetaceae</taxon>
        <taxon>Zancudomyces</taxon>
    </lineage>
</organism>
<dbReference type="PANTHER" id="PTHR47829">
    <property type="entry name" value="HYDROLASE, PUTATIVE (AFU_ORTHOLOGUE AFUA_1G12880)-RELATED"/>
    <property type="match status" value="1"/>
</dbReference>
<dbReference type="CDD" id="cd05154">
    <property type="entry name" value="ACAD10_11_N-like"/>
    <property type="match status" value="1"/>
</dbReference>
<dbReference type="InterPro" id="IPR011009">
    <property type="entry name" value="Kinase-like_dom_sf"/>
</dbReference>
<evidence type="ECO:0000313" key="3">
    <source>
        <dbReference type="EMBL" id="OMH82677.1"/>
    </source>
</evidence>
<proteinExistence type="predicted"/>
<dbReference type="EMBL" id="LSSK01000182">
    <property type="protein sequence ID" value="OMH84536.1"/>
    <property type="molecule type" value="Genomic_DNA"/>
</dbReference>
<dbReference type="InterPro" id="IPR052898">
    <property type="entry name" value="ACAD10-like"/>
</dbReference>
<dbReference type="AlphaFoldDB" id="A0A1R1PES6"/>
<dbReference type="InterPro" id="IPR002575">
    <property type="entry name" value="Aminoglycoside_PTrfase"/>
</dbReference>
<dbReference type="EMBL" id="LSSK01000615">
    <property type="protein sequence ID" value="OMH82677.1"/>
    <property type="molecule type" value="Genomic_DNA"/>
</dbReference>
<keyword evidence="5" id="KW-1185">Reference proteome</keyword>
<sequence length="266" mass="30343">MDVRWVVDNFNSWAELVRVLAKLHSVDYKKIGLEKYGKDSGYYKRQAKSLVKVHDMQAKSIDHRTGVPVGPMPRFYEVSDYLANAYCPDEACIVHGDYKMDNVMFHKTEPRIIGILDWELSTIGNPRADLINMTQLFRHSTKPAEVDERPLNVILKEAEENYITKINDFRYEGIQSQQELVELYCKLTNRAYPLSGFEYASVFGLFRNSIIYHGIAARYANGQATSTYAKQVAVFAPGTILLAATIMDRAKKSEQNVVDSKLQSKL</sequence>
<dbReference type="PANTHER" id="PTHR47829:SF1">
    <property type="entry name" value="HAD FAMILY PHOSPHATASE"/>
    <property type="match status" value="1"/>
</dbReference>
<evidence type="ECO:0000259" key="1">
    <source>
        <dbReference type="Pfam" id="PF01636"/>
    </source>
</evidence>
<dbReference type="Proteomes" id="UP000188320">
    <property type="component" value="Unassembled WGS sequence"/>
</dbReference>
<dbReference type="SUPFAM" id="SSF56112">
    <property type="entry name" value="Protein kinase-like (PK-like)"/>
    <property type="match status" value="1"/>
</dbReference>
<reference evidence="2" key="1">
    <citation type="submission" date="2017-01" db="EMBL/GenBank/DDBJ databases">
        <authorList>
            <person name="Mah S.A."/>
            <person name="Swanson W.J."/>
            <person name="Moy G.W."/>
            <person name="Vacquier V.D."/>
        </authorList>
    </citation>
    <scope>NUCLEOTIDE SEQUENCE [LARGE SCALE GENOMIC DNA]</scope>
    <source>
        <strain evidence="2">COL-18-3</strain>
    </source>
</reference>
<dbReference type="EMBL" id="LSSK01001566">
    <property type="protein sequence ID" value="OMH79382.1"/>
    <property type="molecule type" value="Genomic_DNA"/>
</dbReference>